<reference evidence="6" key="1">
    <citation type="submission" date="2012-12" db="EMBL/GenBank/DDBJ databases">
        <authorList>
            <person name="Hellsten U."/>
            <person name="Grimwood J."/>
            <person name="Chapman J.A."/>
            <person name="Shapiro H."/>
            <person name="Aerts A."/>
            <person name="Otillar R.P."/>
            <person name="Terry A.Y."/>
            <person name="Boore J.L."/>
            <person name="Simakov O."/>
            <person name="Marletaz F."/>
            <person name="Cho S.-J."/>
            <person name="Edsinger-Gonzales E."/>
            <person name="Havlak P."/>
            <person name="Kuo D.-H."/>
            <person name="Larsson T."/>
            <person name="Lv J."/>
            <person name="Arendt D."/>
            <person name="Savage R."/>
            <person name="Osoegawa K."/>
            <person name="de Jong P."/>
            <person name="Lindberg D.R."/>
            <person name="Seaver E.C."/>
            <person name="Weisblat D.A."/>
            <person name="Putnam N.H."/>
            <person name="Grigoriev I.V."/>
            <person name="Rokhsar D.S."/>
        </authorList>
    </citation>
    <scope>NUCLEOTIDE SEQUENCE</scope>
    <source>
        <strain evidence="6">I ESC-2004</strain>
    </source>
</reference>
<keyword evidence="2" id="KW-0812">Transmembrane</keyword>
<evidence type="ECO:0000256" key="2">
    <source>
        <dbReference type="SAM" id="Phobius"/>
    </source>
</evidence>
<reference evidence="5" key="3">
    <citation type="submission" date="2015-06" db="UniProtKB">
        <authorList>
            <consortium name="EnsemblMetazoa"/>
        </authorList>
    </citation>
    <scope>IDENTIFICATION</scope>
</reference>
<proteinExistence type="predicted"/>
<reference evidence="4 6" key="2">
    <citation type="journal article" date="2013" name="Nature">
        <title>Insights into bilaterian evolution from three spiralian genomes.</title>
        <authorList>
            <person name="Simakov O."/>
            <person name="Marletaz F."/>
            <person name="Cho S.J."/>
            <person name="Edsinger-Gonzales E."/>
            <person name="Havlak P."/>
            <person name="Hellsten U."/>
            <person name="Kuo D.H."/>
            <person name="Larsson T."/>
            <person name="Lv J."/>
            <person name="Arendt D."/>
            <person name="Savage R."/>
            <person name="Osoegawa K."/>
            <person name="de Jong P."/>
            <person name="Grimwood J."/>
            <person name="Chapman J.A."/>
            <person name="Shapiro H."/>
            <person name="Aerts A."/>
            <person name="Otillar R.P."/>
            <person name="Terry A.Y."/>
            <person name="Boore J.L."/>
            <person name="Grigoriev I.V."/>
            <person name="Lindberg D.R."/>
            <person name="Seaver E.C."/>
            <person name="Weisblat D.A."/>
            <person name="Putnam N.H."/>
            <person name="Rokhsar D.S."/>
        </authorList>
    </citation>
    <scope>NUCLEOTIDE SEQUENCE</scope>
    <source>
        <strain evidence="4 6">I ESC-2004</strain>
    </source>
</reference>
<feature type="transmembrane region" description="Helical" evidence="2">
    <location>
        <begin position="357"/>
        <end position="379"/>
    </location>
</feature>
<gene>
    <name evidence="4" type="ORF">CAPTEDRAFT_216691</name>
</gene>
<feature type="transmembrane region" description="Helical" evidence="2">
    <location>
        <begin position="596"/>
        <end position="625"/>
    </location>
</feature>
<evidence type="ECO:0000313" key="6">
    <source>
        <dbReference type="Proteomes" id="UP000014760"/>
    </source>
</evidence>
<keyword evidence="6" id="KW-1185">Reference proteome</keyword>
<dbReference type="Proteomes" id="UP000014760">
    <property type="component" value="Unassembled WGS sequence"/>
</dbReference>
<dbReference type="AlphaFoldDB" id="R7TC74"/>
<organism evidence="4">
    <name type="scientific">Capitella teleta</name>
    <name type="common">Polychaete worm</name>
    <dbReference type="NCBI Taxonomy" id="283909"/>
    <lineage>
        <taxon>Eukaryota</taxon>
        <taxon>Metazoa</taxon>
        <taxon>Spiralia</taxon>
        <taxon>Lophotrochozoa</taxon>
        <taxon>Annelida</taxon>
        <taxon>Polychaeta</taxon>
        <taxon>Sedentaria</taxon>
        <taxon>Scolecida</taxon>
        <taxon>Capitellidae</taxon>
        <taxon>Capitella</taxon>
    </lineage>
</organism>
<dbReference type="OMA" id="YHEDISD"/>
<name>R7TC74_CAPTE</name>
<sequence length="1036" mass="118095">MRAPWTGIILPGLFLALCLIPHHCEGKSPRLRHKHRRPHHDPPPTRSRRDYNGPPLCPENCLVSIPNLQEVRSLFQDFLDDADTRLVHFEVGFTGYENYSFPLLEEYPYMSNSYEASDWVWTSGHFGRKLLSLPLDSDVLSLYILQTTRRLISLQIQTDPVMCFVKYSPECRLYAIRSLLIHNITFVEHHESRRDFVCHKVINQSVDGEYSQLVHKCCDTVRFRAGERDCAVYSTYGQEIQDVLGIINIISVLIMLFSPILILKIKIAVKFDSVTKFFRASLKHGITGQRNYVIRVSSRQLINLADQKPFSIPRFIFRLLFHCYGEGRCCIHWWGQWRHQPKACLPKALCQRCWGHFWRVFSIVIIYPSLLYIAIVLYAPRLASYVSAVRHTSSHLSHQGPLRLHINLMASAFVPLYDPALCMWMIFSVLAFLYTVMLLSWPSHPLEKCLLQYSGKRPSEQTNLLYKKITSGYKSILEKLAYGEYRTKRHFFRIPWIPWGLRRSVYCVVRLFMLIPVFNVCFTMVQVEAKLFGLQERVSDDDSEESTSQSETEKPEVSCIILCKWLLTLTVWLGFILVLCGYCTAVFTMIEFCLNIVFFTLLAAVLNATAVLPWVCCIIILFAYLNDALAAINSEHQDILQLIDANSPRISAVEDSEQVFHSGVDVQILKTHNLGAVKFIDGDNTEYVSKELYYNVCNELQCGWTHCARRLLLRMATIWLYVIFIFISLTALGSFLGSGVFLSLVATSLCAIPKLLESYLWDRTPGKSDARRHLWAKLMPDVLDKHIRVDRTLAPDDREQELTTYDVRPVGLLELDIPRMTCLRSLRLWKFPWLVSADQQTQTHESFIVALSNKLASASFLSKAVTRAYSNDMDDEGVLRQWCLLVETCILEGSATASGINGVPVESLRLFPRDVQPLVSPFDAGSTIDSVVDGINRELYGPFTKGVLVTIGNTSLAIVNIDNTLFAFNGSCHGEQVTDLFGAVLVATEFNTQNLQSLIKFIVDPYSPDAVPVYTIVPIEAFVFKSPEILDIDLSI</sequence>
<evidence type="ECO:0008006" key="7">
    <source>
        <dbReference type="Google" id="ProtNLM"/>
    </source>
</evidence>
<dbReference type="HOGENOM" id="CLU_293420_0_0_1"/>
<evidence type="ECO:0000313" key="4">
    <source>
        <dbReference type="EMBL" id="ELT89102.1"/>
    </source>
</evidence>
<feature type="transmembrane region" description="Helical" evidence="2">
    <location>
        <begin position="243"/>
        <end position="263"/>
    </location>
</feature>
<feature type="signal peptide" evidence="3">
    <location>
        <begin position="1"/>
        <end position="26"/>
    </location>
</feature>
<feature type="transmembrane region" description="Helical" evidence="2">
    <location>
        <begin position="423"/>
        <end position="441"/>
    </location>
</feature>
<evidence type="ECO:0000256" key="3">
    <source>
        <dbReference type="SAM" id="SignalP"/>
    </source>
</evidence>
<feature type="compositionally biased region" description="Basic residues" evidence="1">
    <location>
        <begin position="29"/>
        <end position="39"/>
    </location>
</feature>
<feature type="chain" id="PRO_5008786855" description="SSD domain-containing protein" evidence="3">
    <location>
        <begin position="27"/>
        <end position="1036"/>
    </location>
</feature>
<feature type="compositionally biased region" description="Basic and acidic residues" evidence="1">
    <location>
        <begin position="40"/>
        <end position="51"/>
    </location>
</feature>
<dbReference type="EMBL" id="AMQN01015035">
    <property type="status" value="NOT_ANNOTATED_CDS"/>
    <property type="molecule type" value="Genomic_DNA"/>
</dbReference>
<dbReference type="OrthoDB" id="6277111at2759"/>
<feature type="region of interest" description="Disordered" evidence="1">
    <location>
        <begin position="28"/>
        <end position="53"/>
    </location>
</feature>
<keyword evidence="2" id="KW-1133">Transmembrane helix</keyword>
<dbReference type="EnsemblMetazoa" id="CapteT216691">
    <property type="protein sequence ID" value="CapteP216691"/>
    <property type="gene ID" value="CapteG216691"/>
</dbReference>
<feature type="transmembrane region" description="Helical" evidence="2">
    <location>
        <begin position="718"/>
        <end position="746"/>
    </location>
</feature>
<evidence type="ECO:0000256" key="1">
    <source>
        <dbReference type="SAM" id="MobiDB-lite"/>
    </source>
</evidence>
<keyword evidence="3" id="KW-0732">Signal</keyword>
<evidence type="ECO:0000313" key="5">
    <source>
        <dbReference type="EnsemblMetazoa" id="CapteP216691"/>
    </source>
</evidence>
<feature type="transmembrane region" description="Helical" evidence="2">
    <location>
        <begin position="565"/>
        <end position="590"/>
    </location>
</feature>
<dbReference type="EMBL" id="KB311526">
    <property type="protein sequence ID" value="ELT89102.1"/>
    <property type="molecule type" value="Genomic_DNA"/>
</dbReference>
<accession>R7TC74</accession>
<protein>
    <recommendedName>
        <fullName evidence="7">SSD domain-containing protein</fullName>
    </recommendedName>
</protein>
<keyword evidence="2" id="KW-0472">Membrane</keyword>